<reference evidence="1 2" key="1">
    <citation type="journal article" date="2024" name="Ann. Entomol. Soc. Am.">
        <title>Genomic analyses of the southern and eastern yellowjacket wasps (Hymenoptera: Vespidae) reveal evolutionary signatures of social life.</title>
        <authorList>
            <person name="Catto M.A."/>
            <person name="Caine P.B."/>
            <person name="Orr S.E."/>
            <person name="Hunt B.G."/>
            <person name="Goodisman M.A.D."/>
        </authorList>
    </citation>
    <scope>NUCLEOTIDE SEQUENCE [LARGE SCALE GENOMIC DNA]</scope>
    <source>
        <strain evidence="1">233</strain>
        <tissue evidence="1">Head and thorax</tissue>
    </source>
</reference>
<feature type="non-terminal residue" evidence="1">
    <location>
        <position position="1"/>
    </location>
</feature>
<name>A0ABD2BY58_VESSQ</name>
<protein>
    <submittedName>
        <fullName evidence="1">Uncharacterized protein</fullName>
    </submittedName>
</protein>
<keyword evidence="2" id="KW-1185">Reference proteome</keyword>
<evidence type="ECO:0000313" key="1">
    <source>
        <dbReference type="EMBL" id="KAL2737713.1"/>
    </source>
</evidence>
<evidence type="ECO:0000313" key="2">
    <source>
        <dbReference type="Proteomes" id="UP001607302"/>
    </source>
</evidence>
<dbReference type="Proteomes" id="UP001607302">
    <property type="component" value="Unassembled WGS sequence"/>
</dbReference>
<organism evidence="1 2">
    <name type="scientific">Vespula squamosa</name>
    <name type="common">Southern yellow jacket</name>
    <name type="synonym">Wasp</name>
    <dbReference type="NCBI Taxonomy" id="30214"/>
    <lineage>
        <taxon>Eukaryota</taxon>
        <taxon>Metazoa</taxon>
        <taxon>Ecdysozoa</taxon>
        <taxon>Arthropoda</taxon>
        <taxon>Hexapoda</taxon>
        <taxon>Insecta</taxon>
        <taxon>Pterygota</taxon>
        <taxon>Neoptera</taxon>
        <taxon>Endopterygota</taxon>
        <taxon>Hymenoptera</taxon>
        <taxon>Apocrita</taxon>
        <taxon>Aculeata</taxon>
        <taxon>Vespoidea</taxon>
        <taxon>Vespidae</taxon>
        <taxon>Vespinae</taxon>
        <taxon>Vespula</taxon>
    </lineage>
</organism>
<dbReference type="AlphaFoldDB" id="A0ABD2BY58"/>
<sequence>RIRDKRASLYLCEGRSSTIPIKFARYAFSQFVRDLGVGWGGGGELQRVSMATTIALPPTVVLNRTVLFRVSLSA</sequence>
<accession>A0ABD2BY58</accession>
<proteinExistence type="predicted"/>
<comment type="caution">
    <text evidence="1">The sequence shown here is derived from an EMBL/GenBank/DDBJ whole genome shotgun (WGS) entry which is preliminary data.</text>
</comment>
<gene>
    <name evidence="1" type="ORF">V1478_001799</name>
</gene>
<dbReference type="EMBL" id="JAUDFV010000027">
    <property type="protein sequence ID" value="KAL2737713.1"/>
    <property type="molecule type" value="Genomic_DNA"/>
</dbReference>